<evidence type="ECO:0008006" key="4">
    <source>
        <dbReference type="Google" id="ProtNLM"/>
    </source>
</evidence>
<protein>
    <recommendedName>
        <fullName evidence="4">ZAD domain-containing protein</fullName>
    </recommendedName>
</protein>
<dbReference type="AlphaFoldDB" id="A0A9N9ST65"/>
<evidence type="ECO:0000313" key="2">
    <source>
        <dbReference type="EMBL" id="CAG9828922.1"/>
    </source>
</evidence>
<evidence type="ECO:0000313" key="3">
    <source>
        <dbReference type="Proteomes" id="UP001153709"/>
    </source>
</evidence>
<organism evidence="2 3">
    <name type="scientific">Diabrotica balteata</name>
    <name type="common">Banded cucumber beetle</name>
    <dbReference type="NCBI Taxonomy" id="107213"/>
    <lineage>
        <taxon>Eukaryota</taxon>
        <taxon>Metazoa</taxon>
        <taxon>Ecdysozoa</taxon>
        <taxon>Arthropoda</taxon>
        <taxon>Hexapoda</taxon>
        <taxon>Insecta</taxon>
        <taxon>Pterygota</taxon>
        <taxon>Neoptera</taxon>
        <taxon>Endopterygota</taxon>
        <taxon>Coleoptera</taxon>
        <taxon>Polyphaga</taxon>
        <taxon>Cucujiformia</taxon>
        <taxon>Chrysomeloidea</taxon>
        <taxon>Chrysomelidae</taxon>
        <taxon>Galerucinae</taxon>
        <taxon>Diabroticina</taxon>
        <taxon>Diabroticites</taxon>
        <taxon>Diabrotica</taxon>
    </lineage>
</organism>
<reference evidence="2" key="1">
    <citation type="submission" date="2022-01" db="EMBL/GenBank/DDBJ databases">
        <authorList>
            <person name="King R."/>
        </authorList>
    </citation>
    <scope>NUCLEOTIDE SEQUENCE</scope>
</reference>
<keyword evidence="3" id="KW-1185">Reference proteome</keyword>
<sequence>MGINLVRVEHDDGLPQNICDSCIAKLEEISDFIDLVKYNHSCLKRVHKIKSDLKKKALRKKCQRDYHNDQHKERQKYYDETLDAVTVVEKNDSEEASEKGLSEEEIRVIRRRAGKQKSCSKTEKKSSRSPRWPCKGCELIIKN</sequence>
<feature type="region of interest" description="Disordered" evidence="1">
    <location>
        <begin position="112"/>
        <end position="132"/>
    </location>
</feature>
<dbReference type="EMBL" id="OU898277">
    <property type="protein sequence ID" value="CAG9828922.1"/>
    <property type="molecule type" value="Genomic_DNA"/>
</dbReference>
<accession>A0A9N9ST65</accession>
<dbReference type="Proteomes" id="UP001153709">
    <property type="component" value="Chromosome 2"/>
</dbReference>
<evidence type="ECO:0000256" key="1">
    <source>
        <dbReference type="SAM" id="MobiDB-lite"/>
    </source>
</evidence>
<dbReference type="SUPFAM" id="SSF57716">
    <property type="entry name" value="Glucocorticoid receptor-like (DNA-binding domain)"/>
    <property type="match status" value="1"/>
</dbReference>
<gene>
    <name evidence="2" type="ORF">DIABBA_LOCUS2801</name>
</gene>
<name>A0A9N9ST65_DIABA</name>
<proteinExistence type="predicted"/>
<dbReference type="OrthoDB" id="6077919at2759"/>